<evidence type="ECO:0000313" key="6">
    <source>
        <dbReference type="Proteomes" id="UP000285301"/>
    </source>
</evidence>
<organism evidence="5 6">
    <name type="scientific">Dinothrombium tinctorium</name>
    <dbReference type="NCBI Taxonomy" id="1965070"/>
    <lineage>
        <taxon>Eukaryota</taxon>
        <taxon>Metazoa</taxon>
        <taxon>Ecdysozoa</taxon>
        <taxon>Arthropoda</taxon>
        <taxon>Chelicerata</taxon>
        <taxon>Arachnida</taxon>
        <taxon>Acari</taxon>
        <taxon>Acariformes</taxon>
        <taxon>Trombidiformes</taxon>
        <taxon>Prostigmata</taxon>
        <taxon>Anystina</taxon>
        <taxon>Parasitengona</taxon>
        <taxon>Trombidioidea</taxon>
        <taxon>Trombidiidae</taxon>
        <taxon>Dinothrombium</taxon>
    </lineage>
</organism>
<keyword evidence="3" id="KW-1133">Transmembrane helix</keyword>
<sequence length="221" mass="25418">MECLPLKSKPLYIFHFSEYSAKSHTFEIDVYIRYRWNDSRLIFKPEGIKTICNGYEIAKNIWVPQVLFLRESGNHRRRDGVFPSNAFIEINNTGEVSYGQTHTTTAYCEIGLGYYPMDRHNCIVEIESNIGSATSIDVYVVACLLLVTSAFYLSIKSIDQSEASVEKRQNFETEAVSKNRLFGQNVANKTIVRIFAFIFIFFNLVYWLTCLIGPILQATFL</sequence>
<dbReference type="SUPFAM" id="SSF63712">
    <property type="entry name" value="Nicotinic receptor ligand binding domain-like"/>
    <property type="match status" value="1"/>
</dbReference>
<dbReference type="PANTHER" id="PTHR18945">
    <property type="entry name" value="NEUROTRANSMITTER GATED ION CHANNEL"/>
    <property type="match status" value="1"/>
</dbReference>
<evidence type="ECO:0000256" key="2">
    <source>
        <dbReference type="ARBA" id="ARBA00023136"/>
    </source>
</evidence>
<dbReference type="Gene3D" id="2.70.170.10">
    <property type="entry name" value="Neurotransmitter-gated ion-channel ligand-binding domain"/>
    <property type="match status" value="1"/>
</dbReference>
<evidence type="ECO:0000313" key="5">
    <source>
        <dbReference type="EMBL" id="RWS01483.1"/>
    </source>
</evidence>
<feature type="transmembrane region" description="Helical" evidence="3">
    <location>
        <begin position="194"/>
        <end position="216"/>
    </location>
</feature>
<comment type="caution">
    <text evidence="3">Lacks conserved residue(s) required for the propagation of feature annotation.</text>
</comment>
<dbReference type="OrthoDB" id="203862at2759"/>
<accession>A0A443QEM2</accession>
<keyword evidence="6" id="KW-1185">Reference proteome</keyword>
<dbReference type="GO" id="GO:0004888">
    <property type="term" value="F:transmembrane signaling receptor activity"/>
    <property type="evidence" value="ECO:0007669"/>
    <property type="project" value="InterPro"/>
</dbReference>
<name>A0A443QEM2_9ACAR</name>
<dbReference type="Pfam" id="PF02931">
    <property type="entry name" value="Neur_chan_LBD"/>
    <property type="match status" value="1"/>
</dbReference>
<comment type="caution">
    <text evidence="5">The sequence shown here is derived from an EMBL/GenBank/DDBJ whole genome shotgun (WGS) entry which is preliminary data.</text>
</comment>
<protein>
    <submittedName>
        <fullName evidence="5">Gamma-aminobutyric acid receptor subunit beta-like isoform X14</fullName>
    </submittedName>
</protein>
<keyword evidence="3" id="KW-0407">Ion channel</keyword>
<evidence type="ECO:0000259" key="4">
    <source>
        <dbReference type="Pfam" id="PF02931"/>
    </source>
</evidence>
<reference evidence="5 6" key="1">
    <citation type="journal article" date="2018" name="Gigascience">
        <title>Genomes of trombidid mites reveal novel predicted allergens and laterally-transferred genes associated with secondary metabolism.</title>
        <authorList>
            <person name="Dong X."/>
            <person name="Chaisiri K."/>
            <person name="Xia D."/>
            <person name="Armstrong S.D."/>
            <person name="Fang Y."/>
            <person name="Donnelly M.J."/>
            <person name="Kadowaki T."/>
            <person name="McGarry J.W."/>
            <person name="Darby A.C."/>
            <person name="Makepeace B.L."/>
        </authorList>
    </citation>
    <scope>NUCLEOTIDE SEQUENCE [LARGE SCALE GENOMIC DNA]</scope>
    <source>
        <strain evidence="5">UoL-WK</strain>
    </source>
</reference>
<comment type="subcellular location">
    <subcellularLocation>
        <location evidence="1">Membrane</location>
        <topology evidence="1">Multi-pass membrane protein</topology>
    </subcellularLocation>
</comment>
<proteinExistence type="inferred from homology"/>
<dbReference type="InterPro" id="IPR018000">
    <property type="entry name" value="Neurotransmitter_ion_chnl_CS"/>
</dbReference>
<dbReference type="STRING" id="1965070.A0A443QEM2"/>
<dbReference type="InterPro" id="IPR036734">
    <property type="entry name" value="Neur_chan_lig-bd_sf"/>
</dbReference>
<keyword evidence="3" id="KW-0813">Transport</keyword>
<dbReference type="InterPro" id="IPR006202">
    <property type="entry name" value="Neur_chan_lig-bd"/>
</dbReference>
<dbReference type="GO" id="GO:0005230">
    <property type="term" value="F:extracellular ligand-gated monoatomic ion channel activity"/>
    <property type="evidence" value="ECO:0007669"/>
    <property type="project" value="InterPro"/>
</dbReference>
<dbReference type="EMBL" id="NCKU01009123">
    <property type="protein sequence ID" value="RWS01483.1"/>
    <property type="molecule type" value="Genomic_DNA"/>
</dbReference>
<dbReference type="Proteomes" id="UP000285301">
    <property type="component" value="Unassembled WGS sequence"/>
</dbReference>
<keyword evidence="2 3" id="KW-0472">Membrane</keyword>
<gene>
    <name evidence="5" type="ORF">B4U79_16726</name>
</gene>
<feature type="domain" description="Neurotransmitter-gated ion-channel ligand-binding" evidence="4">
    <location>
        <begin position="11"/>
        <end position="142"/>
    </location>
</feature>
<evidence type="ECO:0000256" key="3">
    <source>
        <dbReference type="RuleBase" id="RU000687"/>
    </source>
</evidence>
<dbReference type="InterPro" id="IPR006201">
    <property type="entry name" value="Neur_channel"/>
</dbReference>
<dbReference type="AlphaFoldDB" id="A0A443QEM2"/>
<dbReference type="PRINTS" id="PR00252">
    <property type="entry name" value="NRIONCHANNEL"/>
</dbReference>
<keyword evidence="5" id="KW-0675">Receptor</keyword>
<dbReference type="GO" id="GO:0016020">
    <property type="term" value="C:membrane"/>
    <property type="evidence" value="ECO:0007669"/>
    <property type="project" value="UniProtKB-SubCell"/>
</dbReference>
<keyword evidence="3" id="KW-0406">Ion transport</keyword>
<feature type="transmembrane region" description="Helical" evidence="3">
    <location>
        <begin position="138"/>
        <end position="155"/>
    </location>
</feature>
<keyword evidence="3" id="KW-0812">Transmembrane</keyword>
<dbReference type="PROSITE" id="PS00236">
    <property type="entry name" value="NEUROTR_ION_CHANNEL"/>
    <property type="match status" value="1"/>
</dbReference>
<comment type="similarity">
    <text evidence="3">Belongs to the ligand-gated ion channel (TC 1.A.9) family.</text>
</comment>
<evidence type="ECO:0000256" key="1">
    <source>
        <dbReference type="ARBA" id="ARBA00004141"/>
    </source>
</evidence>